<dbReference type="GO" id="GO:0004523">
    <property type="term" value="F:RNA-DNA hybrid ribonuclease activity"/>
    <property type="evidence" value="ECO:0007669"/>
    <property type="project" value="UniProtKB-EC"/>
</dbReference>
<keyword evidence="5" id="KW-0479">Metal-binding</keyword>
<sequence length="528" mass="58470">MQRNVIQRSTAQYEHEEEMDAPIEASSSDVLHHSLSRYAVESKHRRYPSSIWPDLELRDFDSGFVHVRCPMTQESSYLHGHADSLVIAVDGACPHNGNGAMASVIGVYFGPGNGNNMSARIPDELAGFAGHTNNRAEIYAAVVALKIARDLCDFQGAKAKYKSIVIKSDSAYVVESVGGGRNGEQAHISKWISNDFRSVKNKAVKNLMLWSELGHELIYLRKMGVFVQFWHVPRHMNRDADKLVNDALREGRWLNLELVERKDRNLSLASQYCGRGPRQRQKYHRGYEPIFDSGFTSIFSRFPQSLASQFDDLTHLEVDTLDPEDGGTKPFVYLRCPGHNNGCASCGYHACHIDSLIVAISGTARLTAAGNTESGYGVYFGHQNPHNIQRHVDEEDGVRPSAQREAIRAAIAGLDAVMPFCGGGGQWDCSGHPDEPPCMVKHVILDSDMAYLVETVGGGQNGEEPHMRKWLKNGFKNASKQPVKNKDLWDVLVAKLTGLFDWGVAVEFWLVSREENEKAAALASAGCA</sequence>
<evidence type="ECO:0000256" key="6">
    <source>
        <dbReference type="ARBA" id="ARBA00022759"/>
    </source>
</evidence>
<dbReference type="Gene3D" id="3.30.420.10">
    <property type="entry name" value="Ribonuclease H-like superfamily/Ribonuclease H"/>
    <property type="match status" value="2"/>
</dbReference>
<feature type="domain" description="RNase H type-1" evidence="9">
    <location>
        <begin position="81"/>
        <end position="249"/>
    </location>
</feature>
<evidence type="ECO:0000256" key="4">
    <source>
        <dbReference type="ARBA" id="ARBA00022722"/>
    </source>
</evidence>
<dbReference type="InterPro" id="IPR002156">
    <property type="entry name" value="RNaseH_domain"/>
</dbReference>
<feature type="compositionally biased region" description="Polar residues" evidence="8">
    <location>
        <begin position="1"/>
        <end position="12"/>
    </location>
</feature>
<name>A0AAD9A6H2_9PEZI</name>
<gene>
    <name evidence="10" type="ORF">CCHR01_14993</name>
</gene>
<proteinExistence type="inferred from homology"/>
<comment type="caution">
    <text evidence="10">The sequence shown here is derived from an EMBL/GenBank/DDBJ whole genome shotgun (WGS) entry which is preliminary data.</text>
</comment>
<dbReference type="InterPro" id="IPR050092">
    <property type="entry name" value="RNase_H"/>
</dbReference>
<dbReference type="CDD" id="cd13934">
    <property type="entry name" value="RNase_H_Dikarya_like"/>
    <property type="match status" value="1"/>
</dbReference>
<evidence type="ECO:0000259" key="9">
    <source>
        <dbReference type="PROSITE" id="PS50879"/>
    </source>
</evidence>
<feature type="domain" description="RNase H type-1" evidence="9">
    <location>
        <begin position="352"/>
        <end position="528"/>
    </location>
</feature>
<keyword evidence="11" id="KW-1185">Reference proteome</keyword>
<dbReference type="GO" id="GO:0046872">
    <property type="term" value="F:metal ion binding"/>
    <property type="evidence" value="ECO:0007669"/>
    <property type="project" value="UniProtKB-KW"/>
</dbReference>
<protein>
    <recommendedName>
        <fullName evidence="3">ribonuclease H</fullName>
        <ecNumber evidence="3">3.1.26.4</ecNumber>
    </recommendedName>
</protein>
<organism evidence="10 11">
    <name type="scientific">Colletotrichum chrysophilum</name>
    <dbReference type="NCBI Taxonomy" id="1836956"/>
    <lineage>
        <taxon>Eukaryota</taxon>
        <taxon>Fungi</taxon>
        <taxon>Dikarya</taxon>
        <taxon>Ascomycota</taxon>
        <taxon>Pezizomycotina</taxon>
        <taxon>Sordariomycetes</taxon>
        <taxon>Hypocreomycetidae</taxon>
        <taxon>Glomerellales</taxon>
        <taxon>Glomerellaceae</taxon>
        <taxon>Colletotrichum</taxon>
        <taxon>Colletotrichum gloeosporioides species complex</taxon>
    </lineage>
</organism>
<dbReference type="InterPro" id="IPR012337">
    <property type="entry name" value="RNaseH-like_sf"/>
</dbReference>
<dbReference type="PANTHER" id="PTHR10642:SF26">
    <property type="entry name" value="RIBONUCLEASE H1"/>
    <property type="match status" value="1"/>
</dbReference>
<evidence type="ECO:0000256" key="2">
    <source>
        <dbReference type="ARBA" id="ARBA00005300"/>
    </source>
</evidence>
<dbReference type="Proteomes" id="UP001243330">
    <property type="component" value="Unassembled WGS sequence"/>
</dbReference>
<evidence type="ECO:0000256" key="5">
    <source>
        <dbReference type="ARBA" id="ARBA00022723"/>
    </source>
</evidence>
<dbReference type="GO" id="GO:0003676">
    <property type="term" value="F:nucleic acid binding"/>
    <property type="evidence" value="ECO:0007669"/>
    <property type="project" value="InterPro"/>
</dbReference>
<dbReference type="PANTHER" id="PTHR10642">
    <property type="entry name" value="RIBONUCLEASE H1"/>
    <property type="match status" value="1"/>
</dbReference>
<keyword evidence="6" id="KW-0255">Endonuclease</keyword>
<comment type="similarity">
    <text evidence="2">Belongs to the RNase H family.</text>
</comment>
<dbReference type="SUPFAM" id="SSF53098">
    <property type="entry name" value="Ribonuclease H-like"/>
    <property type="match status" value="2"/>
</dbReference>
<keyword evidence="7" id="KW-0378">Hydrolase</keyword>
<dbReference type="PROSITE" id="PS50879">
    <property type="entry name" value="RNASE_H_1"/>
    <property type="match status" value="2"/>
</dbReference>
<dbReference type="GO" id="GO:0043137">
    <property type="term" value="P:DNA replication, removal of RNA primer"/>
    <property type="evidence" value="ECO:0007669"/>
    <property type="project" value="TreeGrafter"/>
</dbReference>
<evidence type="ECO:0000256" key="8">
    <source>
        <dbReference type="SAM" id="MobiDB-lite"/>
    </source>
</evidence>
<comment type="catalytic activity">
    <reaction evidence="1">
        <text>Endonucleolytic cleavage to 5'-phosphomonoester.</text>
        <dbReference type="EC" id="3.1.26.4"/>
    </reaction>
</comment>
<evidence type="ECO:0000313" key="10">
    <source>
        <dbReference type="EMBL" id="KAK1842383.1"/>
    </source>
</evidence>
<dbReference type="InterPro" id="IPR036397">
    <property type="entry name" value="RNaseH_sf"/>
</dbReference>
<reference evidence="10" key="1">
    <citation type="submission" date="2023-01" db="EMBL/GenBank/DDBJ databases">
        <title>Colletotrichum chrysophilum M932 genome sequence.</title>
        <authorList>
            <person name="Baroncelli R."/>
        </authorList>
    </citation>
    <scope>NUCLEOTIDE SEQUENCE</scope>
    <source>
        <strain evidence="10">M932</strain>
    </source>
</reference>
<dbReference type="EMBL" id="JAQOWY010000417">
    <property type="protein sequence ID" value="KAK1842383.1"/>
    <property type="molecule type" value="Genomic_DNA"/>
</dbReference>
<feature type="region of interest" description="Disordered" evidence="8">
    <location>
        <begin position="1"/>
        <end position="26"/>
    </location>
</feature>
<accession>A0AAD9A6H2</accession>
<evidence type="ECO:0000313" key="11">
    <source>
        <dbReference type="Proteomes" id="UP001243330"/>
    </source>
</evidence>
<evidence type="ECO:0000256" key="7">
    <source>
        <dbReference type="ARBA" id="ARBA00022801"/>
    </source>
</evidence>
<dbReference type="AlphaFoldDB" id="A0AAD9A6H2"/>
<evidence type="ECO:0000256" key="3">
    <source>
        <dbReference type="ARBA" id="ARBA00012180"/>
    </source>
</evidence>
<keyword evidence="4" id="KW-0540">Nuclease</keyword>
<evidence type="ECO:0000256" key="1">
    <source>
        <dbReference type="ARBA" id="ARBA00000077"/>
    </source>
</evidence>
<dbReference type="Pfam" id="PF00075">
    <property type="entry name" value="RNase_H"/>
    <property type="match status" value="1"/>
</dbReference>
<dbReference type="EC" id="3.1.26.4" evidence="3"/>